<reference evidence="4" key="2">
    <citation type="submission" date="2012-11" db="EMBL/GenBank/DDBJ databases">
        <authorList>
            <person name="Kuo A."/>
            <person name="Curtis B.A."/>
            <person name="Tanifuji G."/>
            <person name="Burki F."/>
            <person name="Gruber A."/>
            <person name="Irimia M."/>
            <person name="Maruyama S."/>
            <person name="Arias M.C."/>
            <person name="Ball S.G."/>
            <person name="Gile G.H."/>
            <person name="Hirakawa Y."/>
            <person name="Hopkins J.F."/>
            <person name="Rensing S.A."/>
            <person name="Schmutz J."/>
            <person name="Symeonidi A."/>
            <person name="Elias M."/>
            <person name="Eveleigh R.J."/>
            <person name="Herman E.K."/>
            <person name="Klute M.J."/>
            <person name="Nakayama T."/>
            <person name="Obornik M."/>
            <person name="Reyes-Prieto A."/>
            <person name="Armbrust E.V."/>
            <person name="Aves S.J."/>
            <person name="Beiko R.G."/>
            <person name="Coutinho P."/>
            <person name="Dacks J.B."/>
            <person name="Durnford D.G."/>
            <person name="Fast N.M."/>
            <person name="Green B.R."/>
            <person name="Grisdale C."/>
            <person name="Hempe F."/>
            <person name="Henrissat B."/>
            <person name="Hoppner M.P."/>
            <person name="Ishida K.-I."/>
            <person name="Kim E."/>
            <person name="Koreny L."/>
            <person name="Kroth P.G."/>
            <person name="Liu Y."/>
            <person name="Malik S.-B."/>
            <person name="Maier U.G."/>
            <person name="McRose D."/>
            <person name="Mock T."/>
            <person name="Neilson J.A."/>
            <person name="Onodera N.T."/>
            <person name="Poole A.M."/>
            <person name="Pritham E.J."/>
            <person name="Richards T.A."/>
            <person name="Rocap G."/>
            <person name="Roy S.W."/>
            <person name="Sarai C."/>
            <person name="Schaack S."/>
            <person name="Shirato S."/>
            <person name="Slamovits C.H."/>
            <person name="Spencer D.F."/>
            <person name="Suzuki S."/>
            <person name="Worden A.Z."/>
            <person name="Zauner S."/>
            <person name="Barry K."/>
            <person name="Bell C."/>
            <person name="Bharti A.K."/>
            <person name="Crow J.A."/>
            <person name="Grimwood J."/>
            <person name="Kramer R."/>
            <person name="Lindquist E."/>
            <person name="Lucas S."/>
            <person name="Salamov A."/>
            <person name="McFadden G.I."/>
            <person name="Lane C.E."/>
            <person name="Keeling P.J."/>
            <person name="Gray M.W."/>
            <person name="Grigoriev I.V."/>
            <person name="Archibald J.M."/>
        </authorList>
    </citation>
    <scope>NUCLEOTIDE SEQUENCE</scope>
    <source>
        <strain evidence="4">CCMP2712</strain>
    </source>
</reference>
<evidence type="ECO:0000313" key="4">
    <source>
        <dbReference type="Proteomes" id="UP000011087"/>
    </source>
</evidence>
<protein>
    <submittedName>
        <fullName evidence="2 3">Uncharacterized protein</fullName>
    </submittedName>
</protein>
<gene>
    <name evidence="2" type="ORF">GUITHDRAFT_121248</name>
</gene>
<accession>L1I9P7</accession>
<dbReference type="AlphaFoldDB" id="L1I9P7"/>
<dbReference type="EMBL" id="JH993182">
    <property type="protein sequence ID" value="EKX32580.1"/>
    <property type="molecule type" value="Genomic_DNA"/>
</dbReference>
<feature type="compositionally biased region" description="Basic and acidic residues" evidence="1">
    <location>
        <begin position="34"/>
        <end position="54"/>
    </location>
</feature>
<dbReference type="RefSeq" id="XP_005819560.1">
    <property type="nucleotide sequence ID" value="XM_005819503.1"/>
</dbReference>
<dbReference type="KEGG" id="gtt:GUITHDRAFT_121248"/>
<keyword evidence="4" id="KW-1185">Reference proteome</keyword>
<evidence type="ECO:0000256" key="1">
    <source>
        <dbReference type="SAM" id="MobiDB-lite"/>
    </source>
</evidence>
<dbReference type="GeneID" id="17289314"/>
<dbReference type="EnsemblProtists" id="EKX32580">
    <property type="protein sequence ID" value="EKX32580"/>
    <property type="gene ID" value="GUITHDRAFT_121248"/>
</dbReference>
<proteinExistence type="predicted"/>
<sequence length="72" mass="7868">MFADIRALSILRGTLGIPFSLAAHECKPGPGHPCSRDHHGQDGDHDHDHDHDQDQDQDSGSETFGYPTVLHA</sequence>
<reference evidence="3" key="3">
    <citation type="submission" date="2016-03" db="UniProtKB">
        <authorList>
            <consortium name="EnsemblProtists"/>
        </authorList>
    </citation>
    <scope>IDENTIFICATION</scope>
</reference>
<organism evidence="2">
    <name type="scientific">Guillardia theta (strain CCMP2712)</name>
    <name type="common">Cryptophyte</name>
    <dbReference type="NCBI Taxonomy" id="905079"/>
    <lineage>
        <taxon>Eukaryota</taxon>
        <taxon>Cryptophyceae</taxon>
        <taxon>Pyrenomonadales</taxon>
        <taxon>Geminigeraceae</taxon>
        <taxon>Guillardia</taxon>
    </lineage>
</organism>
<dbReference type="PaxDb" id="55529-EKX32580"/>
<evidence type="ECO:0000313" key="2">
    <source>
        <dbReference type="EMBL" id="EKX32580.1"/>
    </source>
</evidence>
<dbReference type="HOGENOM" id="CLU_2727591_0_0_1"/>
<evidence type="ECO:0000313" key="3">
    <source>
        <dbReference type="EnsemblProtists" id="EKX32580"/>
    </source>
</evidence>
<feature type="region of interest" description="Disordered" evidence="1">
    <location>
        <begin position="25"/>
        <end position="72"/>
    </location>
</feature>
<name>L1I9P7_GUITC</name>
<dbReference type="Proteomes" id="UP000011087">
    <property type="component" value="Unassembled WGS sequence"/>
</dbReference>
<reference evidence="2 4" key="1">
    <citation type="journal article" date="2012" name="Nature">
        <title>Algal genomes reveal evolutionary mosaicism and the fate of nucleomorphs.</title>
        <authorList>
            <consortium name="DOE Joint Genome Institute"/>
            <person name="Curtis B.A."/>
            <person name="Tanifuji G."/>
            <person name="Burki F."/>
            <person name="Gruber A."/>
            <person name="Irimia M."/>
            <person name="Maruyama S."/>
            <person name="Arias M.C."/>
            <person name="Ball S.G."/>
            <person name="Gile G.H."/>
            <person name="Hirakawa Y."/>
            <person name="Hopkins J.F."/>
            <person name="Kuo A."/>
            <person name="Rensing S.A."/>
            <person name="Schmutz J."/>
            <person name="Symeonidi A."/>
            <person name="Elias M."/>
            <person name="Eveleigh R.J."/>
            <person name="Herman E.K."/>
            <person name="Klute M.J."/>
            <person name="Nakayama T."/>
            <person name="Obornik M."/>
            <person name="Reyes-Prieto A."/>
            <person name="Armbrust E.V."/>
            <person name="Aves S.J."/>
            <person name="Beiko R.G."/>
            <person name="Coutinho P."/>
            <person name="Dacks J.B."/>
            <person name="Durnford D.G."/>
            <person name="Fast N.M."/>
            <person name="Green B.R."/>
            <person name="Grisdale C.J."/>
            <person name="Hempel F."/>
            <person name="Henrissat B."/>
            <person name="Hoppner M.P."/>
            <person name="Ishida K."/>
            <person name="Kim E."/>
            <person name="Koreny L."/>
            <person name="Kroth P.G."/>
            <person name="Liu Y."/>
            <person name="Malik S.B."/>
            <person name="Maier U.G."/>
            <person name="McRose D."/>
            <person name="Mock T."/>
            <person name="Neilson J.A."/>
            <person name="Onodera N.T."/>
            <person name="Poole A.M."/>
            <person name="Pritham E.J."/>
            <person name="Richards T.A."/>
            <person name="Rocap G."/>
            <person name="Roy S.W."/>
            <person name="Sarai C."/>
            <person name="Schaack S."/>
            <person name="Shirato S."/>
            <person name="Slamovits C.H."/>
            <person name="Spencer D.F."/>
            <person name="Suzuki S."/>
            <person name="Worden A.Z."/>
            <person name="Zauner S."/>
            <person name="Barry K."/>
            <person name="Bell C."/>
            <person name="Bharti A.K."/>
            <person name="Crow J.A."/>
            <person name="Grimwood J."/>
            <person name="Kramer R."/>
            <person name="Lindquist E."/>
            <person name="Lucas S."/>
            <person name="Salamov A."/>
            <person name="McFadden G.I."/>
            <person name="Lane C.E."/>
            <person name="Keeling P.J."/>
            <person name="Gray M.W."/>
            <person name="Grigoriev I.V."/>
            <person name="Archibald J.M."/>
        </authorList>
    </citation>
    <scope>NUCLEOTIDE SEQUENCE</scope>
    <source>
        <strain evidence="2 4">CCMP2712</strain>
    </source>
</reference>